<dbReference type="InterPro" id="IPR052342">
    <property type="entry name" value="MCH/BMMD"/>
</dbReference>
<dbReference type="PATRIC" id="fig|2342.5.peg.1000"/>
<dbReference type="STRING" id="2342.SOPEG_0959"/>
<dbReference type="Gene3D" id="3.10.129.10">
    <property type="entry name" value="Hotdog Thioesterase"/>
    <property type="match status" value="1"/>
</dbReference>
<organism evidence="2 3">
    <name type="scientific">Candidatus Sodalis pierantonii str. SOPE</name>
    <dbReference type="NCBI Taxonomy" id="2342"/>
    <lineage>
        <taxon>Bacteria</taxon>
        <taxon>Pseudomonadati</taxon>
        <taxon>Pseudomonadota</taxon>
        <taxon>Gammaproteobacteria</taxon>
        <taxon>Enterobacterales</taxon>
        <taxon>Bruguierivoracaceae</taxon>
        <taxon>Sodalis</taxon>
    </lineage>
</organism>
<evidence type="ECO:0000313" key="2">
    <source>
        <dbReference type="EMBL" id="AHF73350.1"/>
    </source>
</evidence>
<dbReference type="EMBL" id="CP006568">
    <property type="protein sequence ID" value="AHF73350.1"/>
    <property type="molecule type" value="Genomic_DNA"/>
</dbReference>
<dbReference type="PANTHER" id="PTHR43664:SF1">
    <property type="entry name" value="BETA-METHYLMALYL-COA DEHYDRATASE"/>
    <property type="match status" value="1"/>
</dbReference>
<dbReference type="KEGG" id="pes:SOPEG_0959"/>
<keyword evidence="3" id="KW-1185">Reference proteome</keyword>
<dbReference type="SUPFAM" id="SSF54637">
    <property type="entry name" value="Thioesterase/thiol ester dehydrase-isomerase"/>
    <property type="match status" value="1"/>
</dbReference>
<dbReference type="InterPro" id="IPR002539">
    <property type="entry name" value="MaoC-like_dom"/>
</dbReference>
<dbReference type="Proteomes" id="UP000019025">
    <property type="component" value="Chromosome"/>
</dbReference>
<dbReference type="RefSeq" id="WP_025244532.1">
    <property type="nucleotide sequence ID" value="NZ_CP006568.1"/>
</dbReference>
<dbReference type="eggNOG" id="COG2030">
    <property type="taxonomic scope" value="Bacteria"/>
</dbReference>
<name>W0HMC5_9GAMM</name>
<protein>
    <submittedName>
        <fullName evidence="2">Putative MaoC-like protein</fullName>
    </submittedName>
</protein>
<gene>
    <name evidence="2" type="ORF">SOPEG_0959</name>
</gene>
<sequence length="159" mass="17374">MSPSATVPDTGRQLPAGEYGYGALQPGDRYDTQAITLTESHIVAFAGITGDFLTCIWMDTFARQQGFPGRIAQGLLGLALIDGLKTRSTVRLCGIATLGWNWSFCAPLLPGDRIYAEITVVSKRPTKRADRGIVTFALRMINQHEAVVQQGETQLMMQQ</sequence>
<proteinExistence type="predicted"/>
<dbReference type="PANTHER" id="PTHR43664">
    <property type="entry name" value="MONOAMINE OXIDASE-RELATED"/>
    <property type="match status" value="1"/>
</dbReference>
<dbReference type="HOGENOM" id="CLU_094876_0_0_6"/>
<feature type="domain" description="MaoC-like" evidence="1">
    <location>
        <begin position="26"/>
        <end position="133"/>
    </location>
</feature>
<dbReference type="CDD" id="cd03441">
    <property type="entry name" value="R_hydratase_like"/>
    <property type="match status" value="1"/>
</dbReference>
<dbReference type="InterPro" id="IPR029069">
    <property type="entry name" value="HotDog_dom_sf"/>
</dbReference>
<evidence type="ECO:0000313" key="3">
    <source>
        <dbReference type="Proteomes" id="UP000019025"/>
    </source>
</evidence>
<dbReference type="Pfam" id="PF01575">
    <property type="entry name" value="MaoC_dehydratas"/>
    <property type="match status" value="1"/>
</dbReference>
<evidence type="ECO:0000259" key="1">
    <source>
        <dbReference type="Pfam" id="PF01575"/>
    </source>
</evidence>
<reference evidence="2 3" key="1">
    <citation type="journal article" date="2014" name="Genome Biol. Evol.">
        <title>Genome degeneration and adaptation in a nascent stage of symbiosis.</title>
        <authorList>
            <person name="Oakeson K.F."/>
            <person name="Gil R."/>
            <person name="Clayton A.L."/>
            <person name="Dunn D.M."/>
            <person name="von Niederhausern A.C."/>
            <person name="Hamil C."/>
            <person name="Aoyagi A."/>
            <person name="Duval B."/>
            <person name="Baca A."/>
            <person name="Silva F.J."/>
            <person name="Vallier A."/>
            <person name="Jackson D.G."/>
            <person name="Latorre A."/>
            <person name="Weiss R.B."/>
            <person name="Heddi A."/>
            <person name="Moya A."/>
            <person name="Dale C."/>
        </authorList>
    </citation>
    <scope>NUCLEOTIDE SEQUENCE [LARGE SCALE GENOMIC DNA]</scope>
    <source>
        <strain evidence="3">none</strain>
    </source>
</reference>
<dbReference type="AlphaFoldDB" id="W0HMC5"/>
<accession>W0HMC5</accession>